<dbReference type="Gene3D" id="1.10.220.80">
    <property type="entry name" value="BH2638-like"/>
    <property type="match status" value="1"/>
</dbReference>
<sequence length="93" mass="11260">MGCEMEYQYPLDYDWSNEEMVIIVKFYEAIEKAYEKGIIREELMGLYRRFKEIVPSKAEEKKIDKEFQEVSGYSIYRAIQRAKEVEEQKLVKM</sequence>
<evidence type="ECO:0000256" key="1">
    <source>
        <dbReference type="HAMAP-Rule" id="MF_01041"/>
    </source>
</evidence>
<dbReference type="HAMAP" id="MF_01041">
    <property type="entry name" value="UPF0223"/>
    <property type="match status" value="1"/>
</dbReference>
<dbReference type="PIRSF" id="PIRSF037260">
    <property type="entry name" value="UPF0223"/>
    <property type="match status" value="1"/>
</dbReference>
<gene>
    <name evidence="2" type="primary">yktA</name>
    <name evidence="2" type="ORF">BTTOUR_25510</name>
</gene>
<dbReference type="InterPro" id="IPR023324">
    <property type="entry name" value="BH2638-like_sf"/>
</dbReference>
<name>A0ABD5I4Y8_BACTU</name>
<organism evidence="2 3">
    <name type="scientific">Bacillus thuringiensis serovar toumanoffi</name>
    <dbReference type="NCBI Taxonomy" id="180862"/>
    <lineage>
        <taxon>Bacteria</taxon>
        <taxon>Bacillati</taxon>
        <taxon>Bacillota</taxon>
        <taxon>Bacilli</taxon>
        <taxon>Bacillales</taxon>
        <taxon>Bacillaceae</taxon>
        <taxon>Bacillus</taxon>
        <taxon>Bacillus cereus group</taxon>
    </lineage>
</organism>
<dbReference type="Pfam" id="PF05256">
    <property type="entry name" value="UPF0223"/>
    <property type="match status" value="1"/>
</dbReference>
<dbReference type="NCBIfam" id="NF003353">
    <property type="entry name" value="PRK04387.1"/>
    <property type="match status" value="1"/>
</dbReference>
<dbReference type="EMBL" id="JAWQCK010000007">
    <property type="protein sequence ID" value="MDW9212110.1"/>
    <property type="molecule type" value="Genomic_DNA"/>
</dbReference>
<dbReference type="Proteomes" id="UP001272716">
    <property type="component" value="Unassembled WGS sequence"/>
</dbReference>
<comment type="caution">
    <text evidence="2">The sequence shown here is derived from an EMBL/GenBank/DDBJ whole genome shotgun (WGS) entry which is preliminary data.</text>
</comment>
<comment type="similarity">
    <text evidence="1">Belongs to the UPF0223 family.</text>
</comment>
<dbReference type="InterPro" id="IPR007920">
    <property type="entry name" value="UPF0223"/>
</dbReference>
<protein>
    <recommendedName>
        <fullName evidence="1">UPF0223 protein BTTOUR_25510</fullName>
    </recommendedName>
</protein>
<accession>A0ABD5I4Y8</accession>
<evidence type="ECO:0000313" key="3">
    <source>
        <dbReference type="Proteomes" id="UP001272716"/>
    </source>
</evidence>
<dbReference type="SUPFAM" id="SSF158504">
    <property type="entry name" value="BH2638-like"/>
    <property type="match status" value="1"/>
</dbReference>
<evidence type="ECO:0000313" key="2">
    <source>
        <dbReference type="EMBL" id="MDW9212110.1"/>
    </source>
</evidence>
<dbReference type="AlphaFoldDB" id="A0ABD5I4Y8"/>
<reference evidence="2 3" key="1">
    <citation type="submission" date="2023-10" db="EMBL/GenBank/DDBJ databases">
        <title>Draft Genome Sequence of Bacillus thuringiensis serovar. toumanoffi 4059: Identification of a Novel Cry Protein Candidate.</title>
        <authorList>
            <person name="Murdoch R.W."/>
            <person name="Gemler B."/>
            <person name="Heater B.S."/>
        </authorList>
    </citation>
    <scope>NUCLEOTIDE SEQUENCE [LARGE SCALE GENOMIC DNA]</scope>
    <source>
        <strain evidence="2 3">4059</strain>
    </source>
</reference>
<proteinExistence type="inferred from homology"/>